<evidence type="ECO:0000313" key="1">
    <source>
        <dbReference type="EMBL" id="CAK9031141.1"/>
    </source>
</evidence>
<organism evidence="1 2">
    <name type="scientific">Durusdinium trenchii</name>
    <dbReference type="NCBI Taxonomy" id="1381693"/>
    <lineage>
        <taxon>Eukaryota</taxon>
        <taxon>Sar</taxon>
        <taxon>Alveolata</taxon>
        <taxon>Dinophyceae</taxon>
        <taxon>Suessiales</taxon>
        <taxon>Symbiodiniaceae</taxon>
        <taxon>Durusdinium</taxon>
    </lineage>
</organism>
<dbReference type="SUPFAM" id="SSF48452">
    <property type="entry name" value="TPR-like"/>
    <property type="match status" value="1"/>
</dbReference>
<comment type="caution">
    <text evidence="1">The sequence shown here is derived from an EMBL/GenBank/DDBJ whole genome shotgun (WGS) entry which is preliminary data.</text>
</comment>
<dbReference type="InterPro" id="IPR011990">
    <property type="entry name" value="TPR-like_helical_dom_sf"/>
</dbReference>
<dbReference type="EMBL" id="CAXAMM010013337">
    <property type="protein sequence ID" value="CAK9031141.1"/>
    <property type="molecule type" value="Genomic_DNA"/>
</dbReference>
<reference evidence="1 2" key="1">
    <citation type="submission" date="2024-02" db="EMBL/GenBank/DDBJ databases">
        <authorList>
            <person name="Chen Y."/>
            <person name="Shah S."/>
            <person name="Dougan E. K."/>
            <person name="Thang M."/>
            <person name="Chan C."/>
        </authorList>
    </citation>
    <scope>NUCLEOTIDE SEQUENCE [LARGE SCALE GENOMIC DNA]</scope>
</reference>
<keyword evidence="2" id="KW-1185">Reference proteome</keyword>
<dbReference type="Gene3D" id="1.25.40.10">
    <property type="entry name" value="Tetratricopeptide repeat domain"/>
    <property type="match status" value="1"/>
</dbReference>
<gene>
    <name evidence="1" type="ORF">SCF082_LOCUS19524</name>
</gene>
<evidence type="ECO:0000313" key="2">
    <source>
        <dbReference type="Proteomes" id="UP001642464"/>
    </source>
</evidence>
<sequence>MGGEGPCWLCEGRDSRACVICGPVATSTEGPSGEKLLGQDGWCALDDSKDERFGGWVQTSTEELHVQILQEAEAQLQQGQAEAALQSLQRALRTGGKLQDDNKELHCLTSMIRARCHLLQQDYTAVVEDCKQFGRLEEEILGTMRGEELKKAQEQVGLAEVAAFVQRLGCAAEIAVNCRTKVTQGLAFKMVVDHAERALKGLQPCPEHLLGLKPLRAHLHLSRAQACLELELWTKAKEDALAALRLDAGLREAEYFVRAADARSW</sequence>
<proteinExistence type="predicted"/>
<dbReference type="Proteomes" id="UP001642464">
    <property type="component" value="Unassembled WGS sequence"/>
</dbReference>
<name>A0ABP0KW70_9DINO</name>
<protein>
    <submittedName>
        <fullName evidence="1">Uncharacterized protein</fullName>
    </submittedName>
</protein>
<accession>A0ABP0KW70</accession>